<dbReference type="InterPro" id="IPR004360">
    <property type="entry name" value="Glyas_Fos-R_dOase_dom"/>
</dbReference>
<keyword evidence="4" id="KW-1185">Reference proteome</keyword>
<dbReference type="InterPro" id="IPR029068">
    <property type="entry name" value="Glyas_Bleomycin-R_OHBP_Dase"/>
</dbReference>
<evidence type="ECO:0000313" key="3">
    <source>
        <dbReference type="EMBL" id="TBL70050.1"/>
    </source>
</evidence>
<dbReference type="PANTHER" id="PTHR43279:SF1">
    <property type="entry name" value="CATECHOL-2,3-DIOXYGENASE"/>
    <property type="match status" value="1"/>
</dbReference>
<dbReference type="OrthoDB" id="9792626at2"/>
<dbReference type="PANTHER" id="PTHR43279">
    <property type="entry name" value="CATECHOL-2,3-DIOXYGENASE"/>
    <property type="match status" value="1"/>
</dbReference>
<comment type="caution">
    <text evidence="3">The sequence shown here is derived from an EMBL/GenBank/DDBJ whole genome shotgun (WGS) entry which is preliminary data.</text>
</comment>
<dbReference type="EMBL" id="SIRE01000034">
    <property type="protein sequence ID" value="TBL70050.1"/>
    <property type="molecule type" value="Genomic_DNA"/>
</dbReference>
<dbReference type="GO" id="GO:0004462">
    <property type="term" value="F:lactoylglutathione lyase activity"/>
    <property type="evidence" value="ECO:0007669"/>
    <property type="project" value="InterPro"/>
</dbReference>
<feature type="domain" description="VOC" evidence="2">
    <location>
        <begin position="12"/>
        <end position="129"/>
    </location>
</feature>
<sequence length="288" mass="31396">MNDEQLIHPDIRLGEVRLKVSDLDRSLQFYQDVIGLSVLKREGQAAGLTADGKHVLIELEEVTDAFIVPRRSFAGLYHFAILLPERKDLGLSLRHLIETGIHIGASDHLVSEALYITDPDHNGIEIYCDRPRASWPFNADGSVKMATDPLDGDGLQSEAEGLEWNGLPAGTTIGHVHFHVSDIQQAKRFYCTVLGFQVMADLVGSMGALFISAGGYHHHIGLNMWAGRGAPVPPANATGLAYFAVLFPDAGALNETVQRLQRAGVTVDREGDVYTAKDPSGITLKLKH</sequence>
<gene>
    <name evidence="3" type="ORF">EYB31_34115</name>
</gene>
<dbReference type="Proteomes" id="UP000293142">
    <property type="component" value="Unassembled WGS sequence"/>
</dbReference>
<dbReference type="Gene3D" id="3.10.180.10">
    <property type="entry name" value="2,3-Dihydroxybiphenyl 1,2-Dioxygenase, domain 1"/>
    <property type="match status" value="2"/>
</dbReference>
<dbReference type="PROSITE" id="PS00934">
    <property type="entry name" value="GLYOXALASE_I_1"/>
    <property type="match status" value="1"/>
</dbReference>
<organism evidence="3 4">
    <name type="scientific">Paenibacillus thalictri</name>
    <dbReference type="NCBI Taxonomy" id="2527873"/>
    <lineage>
        <taxon>Bacteria</taxon>
        <taxon>Bacillati</taxon>
        <taxon>Bacillota</taxon>
        <taxon>Bacilli</taxon>
        <taxon>Bacillales</taxon>
        <taxon>Paenibacillaceae</taxon>
        <taxon>Paenibacillus</taxon>
    </lineage>
</organism>
<dbReference type="CDD" id="cd07255">
    <property type="entry name" value="VOC_BsCatE_like_N"/>
    <property type="match status" value="1"/>
</dbReference>
<name>A0A4Q9DH71_9BACL</name>
<proteinExistence type="predicted"/>
<feature type="domain" description="VOC" evidence="2">
    <location>
        <begin position="172"/>
        <end position="288"/>
    </location>
</feature>
<dbReference type="PROSITE" id="PS51819">
    <property type="entry name" value="VOC"/>
    <property type="match status" value="2"/>
</dbReference>
<accession>A0A4Q9DH71</accession>
<evidence type="ECO:0000259" key="2">
    <source>
        <dbReference type="PROSITE" id="PS51819"/>
    </source>
</evidence>
<dbReference type="InterPro" id="IPR018146">
    <property type="entry name" value="Glyoxalase_1_CS"/>
</dbReference>
<evidence type="ECO:0000313" key="4">
    <source>
        <dbReference type="Proteomes" id="UP000293142"/>
    </source>
</evidence>
<dbReference type="CDD" id="cd16359">
    <property type="entry name" value="VOC_BsCatE_like_C"/>
    <property type="match status" value="1"/>
</dbReference>
<dbReference type="SUPFAM" id="SSF54593">
    <property type="entry name" value="Glyoxalase/Bleomycin resistance protein/Dihydroxybiphenyl dioxygenase"/>
    <property type="match status" value="2"/>
</dbReference>
<dbReference type="RefSeq" id="WP_131018075.1">
    <property type="nucleotide sequence ID" value="NZ_SIRE01000034.1"/>
</dbReference>
<dbReference type="InterPro" id="IPR037523">
    <property type="entry name" value="VOC_core"/>
</dbReference>
<reference evidence="3 4" key="1">
    <citation type="submission" date="2019-02" db="EMBL/GenBank/DDBJ databases">
        <title>Paenibacillus sp. nov., isolated from surface-sterilized tissue of Thalictrum simplex L.</title>
        <authorList>
            <person name="Tuo L."/>
        </authorList>
    </citation>
    <scope>NUCLEOTIDE SEQUENCE [LARGE SCALE GENOMIC DNA]</scope>
    <source>
        <strain evidence="3 4">N2SHLJ1</strain>
    </source>
</reference>
<protein>
    <submittedName>
        <fullName evidence="3">VOC family protein</fullName>
    </submittedName>
</protein>
<evidence type="ECO:0000256" key="1">
    <source>
        <dbReference type="ARBA" id="ARBA00022723"/>
    </source>
</evidence>
<dbReference type="AlphaFoldDB" id="A0A4Q9DH71"/>
<keyword evidence="1" id="KW-0479">Metal-binding</keyword>
<dbReference type="GO" id="GO:0046872">
    <property type="term" value="F:metal ion binding"/>
    <property type="evidence" value="ECO:0007669"/>
    <property type="project" value="UniProtKB-KW"/>
</dbReference>
<dbReference type="Pfam" id="PF00903">
    <property type="entry name" value="Glyoxalase"/>
    <property type="match status" value="2"/>
</dbReference>